<evidence type="ECO:0008006" key="4">
    <source>
        <dbReference type="Google" id="ProtNLM"/>
    </source>
</evidence>
<gene>
    <name evidence="2" type="ORF">FJQ55_21790</name>
</gene>
<feature type="compositionally biased region" description="Polar residues" evidence="1">
    <location>
        <begin position="69"/>
        <end position="86"/>
    </location>
</feature>
<organism evidence="2 3">
    <name type="scientific">Rhizobium glycinendophyticum</name>
    <dbReference type="NCBI Taxonomy" id="2589807"/>
    <lineage>
        <taxon>Bacteria</taxon>
        <taxon>Pseudomonadati</taxon>
        <taxon>Pseudomonadota</taxon>
        <taxon>Alphaproteobacteria</taxon>
        <taxon>Hyphomicrobiales</taxon>
        <taxon>Rhizobiaceae</taxon>
        <taxon>Rhizobium/Agrobacterium group</taxon>
        <taxon>Rhizobium</taxon>
    </lineage>
</organism>
<name>A0A504UJ02_9HYPH</name>
<dbReference type="EMBL" id="VFYP01000006">
    <property type="protein sequence ID" value="TPP05053.1"/>
    <property type="molecule type" value="Genomic_DNA"/>
</dbReference>
<dbReference type="AlphaFoldDB" id="A0A504UJ02"/>
<keyword evidence="3" id="KW-1185">Reference proteome</keyword>
<proteinExistence type="predicted"/>
<reference evidence="2 3" key="1">
    <citation type="submission" date="2019-06" db="EMBL/GenBank/DDBJ databases">
        <title>Rhizobium sp. CL12 isolated from roots of soybean.</title>
        <authorList>
            <person name="Wang C."/>
        </authorList>
    </citation>
    <scope>NUCLEOTIDE SEQUENCE [LARGE SCALE GENOMIC DNA]</scope>
    <source>
        <strain evidence="2 3">CL12</strain>
    </source>
</reference>
<accession>A0A504UJ02</accession>
<dbReference type="Proteomes" id="UP000316429">
    <property type="component" value="Unassembled WGS sequence"/>
</dbReference>
<feature type="region of interest" description="Disordered" evidence="1">
    <location>
        <begin position="64"/>
        <end position="86"/>
    </location>
</feature>
<sequence>MSTTPEPRRAIAQRAIDRATTRGVPIDTDLAFLTLLEEWIGGEIDMRTMRERYLAIIALRSAERRDPRNSLSGISPSESSYEANDE</sequence>
<protein>
    <recommendedName>
        <fullName evidence="4">Antitoxin VbhA domain-containing protein</fullName>
    </recommendedName>
</protein>
<comment type="caution">
    <text evidence="2">The sequence shown here is derived from an EMBL/GenBank/DDBJ whole genome shotgun (WGS) entry which is preliminary data.</text>
</comment>
<evidence type="ECO:0000313" key="2">
    <source>
        <dbReference type="EMBL" id="TPP05053.1"/>
    </source>
</evidence>
<evidence type="ECO:0000313" key="3">
    <source>
        <dbReference type="Proteomes" id="UP000316429"/>
    </source>
</evidence>
<evidence type="ECO:0000256" key="1">
    <source>
        <dbReference type="SAM" id="MobiDB-lite"/>
    </source>
</evidence>